<evidence type="ECO:0000256" key="1">
    <source>
        <dbReference type="SAM" id="MobiDB-lite"/>
    </source>
</evidence>
<accession>A0ABS1MKN7</accession>
<proteinExistence type="predicted"/>
<dbReference type="EMBL" id="JAERRI010000002">
    <property type="protein sequence ID" value="MBL1088598.1"/>
    <property type="molecule type" value="Genomic_DNA"/>
</dbReference>
<name>A0ABS1MKN7_9ACTN</name>
<gene>
    <name evidence="2" type="ORF">JK360_04215</name>
</gene>
<keyword evidence="3" id="KW-1185">Reference proteome</keyword>
<organism evidence="2 3">
    <name type="scientific">Streptomyces siderophoricus</name>
    <dbReference type="NCBI Taxonomy" id="2802281"/>
    <lineage>
        <taxon>Bacteria</taxon>
        <taxon>Bacillati</taxon>
        <taxon>Actinomycetota</taxon>
        <taxon>Actinomycetes</taxon>
        <taxon>Kitasatosporales</taxon>
        <taxon>Streptomycetaceae</taxon>
        <taxon>Streptomyces</taxon>
    </lineage>
</organism>
<comment type="caution">
    <text evidence="2">The sequence shown here is derived from an EMBL/GenBank/DDBJ whole genome shotgun (WGS) entry which is preliminary data.</text>
</comment>
<feature type="region of interest" description="Disordered" evidence="1">
    <location>
        <begin position="124"/>
        <end position="158"/>
    </location>
</feature>
<protein>
    <submittedName>
        <fullName evidence="2">Uncharacterized protein</fullName>
    </submittedName>
</protein>
<sequence>MSWDEEWAALKQTAAGDSGMQLASAGRDGWQGGSGDGSASESDALKSKKAAWVRAGHDVQSLRADVKKAMTKLEDGQQGFGAGSGVSGVHSVAAQQEVFHSWHRYLESLSGRCSALQVQLEKAGDHLDDNDQAVRRSFSKLSDRYEDTPAVGGRGGGK</sequence>
<dbReference type="Proteomes" id="UP000629371">
    <property type="component" value="Unassembled WGS sequence"/>
</dbReference>
<reference evidence="2 3" key="1">
    <citation type="submission" date="2021-01" db="EMBL/GenBank/DDBJ databases">
        <title>WGS of actinomycetes isolated from Thailand.</title>
        <authorList>
            <person name="Thawai C."/>
        </authorList>
    </citation>
    <scope>NUCLEOTIDE SEQUENCE [LARGE SCALE GENOMIC DNA]</scope>
    <source>
        <strain evidence="2 3">CH9-7</strain>
    </source>
</reference>
<evidence type="ECO:0000313" key="2">
    <source>
        <dbReference type="EMBL" id="MBL1088598.1"/>
    </source>
</evidence>
<evidence type="ECO:0000313" key="3">
    <source>
        <dbReference type="Proteomes" id="UP000629371"/>
    </source>
</evidence>
<dbReference type="RefSeq" id="WP_201801713.1">
    <property type="nucleotide sequence ID" value="NZ_JAERRI010000002.1"/>
</dbReference>
<feature type="region of interest" description="Disordered" evidence="1">
    <location>
        <begin position="13"/>
        <end position="47"/>
    </location>
</feature>
<feature type="compositionally biased region" description="Basic and acidic residues" evidence="1">
    <location>
        <begin position="124"/>
        <end position="134"/>
    </location>
</feature>